<evidence type="ECO:0000313" key="10">
    <source>
        <dbReference type="Proteomes" id="UP001162811"/>
    </source>
</evidence>
<feature type="chain" id="PRO_5045408766" description="phospholipase D" evidence="7">
    <location>
        <begin position="25"/>
        <end position="465"/>
    </location>
</feature>
<gene>
    <name evidence="9" type="ORF">NG900_21945</name>
</gene>
<evidence type="ECO:0000256" key="6">
    <source>
        <dbReference type="ARBA" id="ARBA00023098"/>
    </source>
</evidence>
<dbReference type="EMBL" id="JAMXHT010000008">
    <property type="protein sequence ID" value="MCO5400872.1"/>
    <property type="molecule type" value="Genomic_DNA"/>
</dbReference>
<evidence type="ECO:0000256" key="3">
    <source>
        <dbReference type="ARBA" id="ARBA00012027"/>
    </source>
</evidence>
<sequence>MKTTLLIKAGLLFALISSPLASHAQSNPATERAITAYFNQRATQQFVEPYRGITRNGDDFERVIIGKIARARSSIDVAVMGLTLPNIARALVDAKQRGVLVRVVMDNDYNRNWIDLSIDEVADLSDEEQEIWAEIDTLVDVNGDGDISDEERAARDVPTLFAQANIPVIDDTADGSKGSSLMHHKFLVIDGAVVVSSSSNFTHSGFFGDVGLPNSRGNAENLVVVRSTELAQLYQAEFAYLWGDGPGVVGRSKFGVRKTYRPARTIQTPDGTLQVQFSPFSKTQPDDATSSGLIARTLATASTSIDIAAYVFTDAWIAEALRQAYTNRNITLRGVVDRSFVYNASSATLDMWGIKRFDANYALKPQTHPWEKIATHVGYSRLPEGDKLHHKIAVVDNRTVITGSHNWSASANRTNDENLLVIESPTVAAEFKQEMDRLHQNMVYGPSSSLVSSAAKEQQRCPVAR</sequence>
<keyword evidence="7" id="KW-0732">Signal</keyword>
<feature type="domain" description="PLD phosphodiesterase" evidence="8">
    <location>
        <begin position="178"/>
        <end position="205"/>
    </location>
</feature>
<dbReference type="RefSeq" id="WP_252683688.1">
    <property type="nucleotide sequence ID" value="NZ_JAMXHT010000008.1"/>
</dbReference>
<dbReference type="PROSITE" id="PS50035">
    <property type="entry name" value="PLD"/>
    <property type="match status" value="2"/>
</dbReference>
<dbReference type="EC" id="3.1.4.4" evidence="3"/>
<dbReference type="InterPro" id="IPR025202">
    <property type="entry name" value="PLD-like_dom"/>
</dbReference>
<dbReference type="PANTHER" id="PTHR43856:SF1">
    <property type="entry name" value="MITOCHONDRIAL CARDIOLIPIN HYDROLASE"/>
    <property type="match status" value="1"/>
</dbReference>
<name>A0ABT1AS42_9RALS</name>
<evidence type="ECO:0000256" key="4">
    <source>
        <dbReference type="ARBA" id="ARBA00022801"/>
    </source>
</evidence>
<reference evidence="9" key="2">
    <citation type="journal article" date="2023" name="Front. Microbiol.">
        <title>Ralstonia chuxiongensis sp. nov., Ralstonia mojiangensis sp. nov., and Ralstonia soli sp. nov., isolated from tobacco fields, are three novel species in the family Burkholderiaceae.</title>
        <authorList>
            <person name="Lu C.H."/>
            <person name="Zhang Y.Y."/>
            <person name="Jiang N."/>
            <person name="Chen W."/>
            <person name="Shao X."/>
            <person name="Zhao Z.M."/>
            <person name="Lu W.L."/>
            <person name="Hu X."/>
            <person name="Xi Y.X."/>
            <person name="Zou S.Y."/>
            <person name="Wei Q.J."/>
            <person name="Lin Z.L."/>
            <person name="Gong L."/>
            <person name="Gai X.T."/>
            <person name="Zhang L.Q."/>
            <person name="Li J.Y."/>
            <person name="Jin Y."/>
            <person name="Xia Z.Y."/>
        </authorList>
    </citation>
    <scope>NUCLEOTIDE SEQUENCE</scope>
    <source>
        <strain evidence="9">21MJYT02-11</strain>
    </source>
</reference>
<proteinExistence type="inferred from homology"/>
<dbReference type="PANTHER" id="PTHR43856">
    <property type="entry name" value="CARDIOLIPIN HYDROLASE"/>
    <property type="match status" value="1"/>
</dbReference>
<dbReference type="InterPro" id="IPR001736">
    <property type="entry name" value="PLipase_D/transphosphatidylase"/>
</dbReference>
<evidence type="ECO:0000256" key="5">
    <source>
        <dbReference type="ARBA" id="ARBA00022963"/>
    </source>
</evidence>
<comment type="catalytic activity">
    <reaction evidence="1">
        <text>a 1,2-diacyl-sn-glycero-3-phosphocholine + H2O = a 1,2-diacyl-sn-glycero-3-phosphate + choline + H(+)</text>
        <dbReference type="Rhea" id="RHEA:14445"/>
        <dbReference type="ChEBI" id="CHEBI:15354"/>
        <dbReference type="ChEBI" id="CHEBI:15377"/>
        <dbReference type="ChEBI" id="CHEBI:15378"/>
        <dbReference type="ChEBI" id="CHEBI:57643"/>
        <dbReference type="ChEBI" id="CHEBI:58608"/>
        <dbReference type="EC" id="3.1.4.4"/>
    </reaction>
</comment>
<keyword evidence="5" id="KW-0442">Lipid degradation</keyword>
<evidence type="ECO:0000256" key="2">
    <source>
        <dbReference type="ARBA" id="ARBA00008664"/>
    </source>
</evidence>
<evidence type="ECO:0000313" key="9">
    <source>
        <dbReference type="EMBL" id="MCO5400872.1"/>
    </source>
</evidence>
<dbReference type="CDD" id="cd09116">
    <property type="entry name" value="PLDc_Nuc_like"/>
    <property type="match status" value="1"/>
</dbReference>
<feature type="domain" description="PLD phosphodiesterase" evidence="8">
    <location>
        <begin position="384"/>
        <end position="411"/>
    </location>
</feature>
<keyword evidence="4" id="KW-0378">Hydrolase</keyword>
<organism evidence="9 10">
    <name type="scientific">Ralstonia soli</name>
    <dbReference type="NCBI Taxonomy" id="2953896"/>
    <lineage>
        <taxon>Bacteria</taxon>
        <taxon>Pseudomonadati</taxon>
        <taxon>Pseudomonadota</taxon>
        <taxon>Betaproteobacteria</taxon>
        <taxon>Burkholderiales</taxon>
        <taxon>Burkholderiaceae</taxon>
        <taxon>Ralstonia</taxon>
    </lineage>
</organism>
<reference evidence="9" key="1">
    <citation type="submission" date="2022-06" db="EMBL/GenBank/DDBJ databases">
        <authorList>
            <person name="Lu C.-H."/>
        </authorList>
    </citation>
    <scope>NUCLEOTIDE SEQUENCE</scope>
    <source>
        <strain evidence="9">21MJYT02-11</strain>
    </source>
</reference>
<dbReference type="InterPro" id="IPR051406">
    <property type="entry name" value="PLD_domain"/>
</dbReference>
<evidence type="ECO:0000256" key="7">
    <source>
        <dbReference type="SAM" id="SignalP"/>
    </source>
</evidence>
<comment type="similarity">
    <text evidence="2">Belongs to the phospholipase D family.</text>
</comment>
<comment type="caution">
    <text evidence="9">The sequence shown here is derived from an EMBL/GenBank/DDBJ whole genome shotgun (WGS) entry which is preliminary data.</text>
</comment>
<dbReference type="Gene3D" id="3.30.870.10">
    <property type="entry name" value="Endonuclease Chain A"/>
    <property type="match status" value="2"/>
</dbReference>
<evidence type="ECO:0000259" key="8">
    <source>
        <dbReference type="PROSITE" id="PS50035"/>
    </source>
</evidence>
<keyword evidence="10" id="KW-1185">Reference proteome</keyword>
<evidence type="ECO:0000256" key="1">
    <source>
        <dbReference type="ARBA" id="ARBA00000798"/>
    </source>
</evidence>
<keyword evidence="6" id="KW-0443">Lipid metabolism</keyword>
<accession>A0ABT1AS42</accession>
<dbReference type="SUPFAM" id="SSF56024">
    <property type="entry name" value="Phospholipase D/nuclease"/>
    <property type="match status" value="2"/>
</dbReference>
<dbReference type="Pfam" id="PF13091">
    <property type="entry name" value="PLDc_2"/>
    <property type="match status" value="2"/>
</dbReference>
<feature type="signal peptide" evidence="7">
    <location>
        <begin position="1"/>
        <end position="24"/>
    </location>
</feature>
<dbReference type="SMART" id="SM00155">
    <property type="entry name" value="PLDc"/>
    <property type="match status" value="2"/>
</dbReference>
<protein>
    <recommendedName>
        <fullName evidence="3">phospholipase D</fullName>
        <ecNumber evidence="3">3.1.4.4</ecNumber>
    </recommendedName>
</protein>
<dbReference type="Proteomes" id="UP001162811">
    <property type="component" value="Unassembled WGS sequence"/>
</dbReference>